<accession>A0AA40AWS0</accession>
<dbReference type="AlphaFoldDB" id="A0AA40AWS0"/>
<dbReference type="Proteomes" id="UP001172101">
    <property type="component" value="Unassembled WGS sequence"/>
</dbReference>
<reference evidence="2" key="1">
    <citation type="submission" date="2023-06" db="EMBL/GenBank/DDBJ databases">
        <title>Genome-scale phylogeny and comparative genomics of the fungal order Sordariales.</title>
        <authorList>
            <consortium name="Lawrence Berkeley National Laboratory"/>
            <person name="Hensen N."/>
            <person name="Bonometti L."/>
            <person name="Westerberg I."/>
            <person name="Brannstrom I.O."/>
            <person name="Guillou S."/>
            <person name="Cros-Aarteil S."/>
            <person name="Calhoun S."/>
            <person name="Haridas S."/>
            <person name="Kuo A."/>
            <person name="Mondo S."/>
            <person name="Pangilinan J."/>
            <person name="Riley R."/>
            <person name="LaButti K."/>
            <person name="Andreopoulos B."/>
            <person name="Lipzen A."/>
            <person name="Chen C."/>
            <person name="Yanf M."/>
            <person name="Daum C."/>
            <person name="Ng V."/>
            <person name="Clum A."/>
            <person name="Steindorff A."/>
            <person name="Ohm R."/>
            <person name="Martin F."/>
            <person name="Silar P."/>
            <person name="Natvig D."/>
            <person name="Lalanne C."/>
            <person name="Gautier V."/>
            <person name="Ament-velasquez S.L."/>
            <person name="Kruys A."/>
            <person name="Hutchinson M.I."/>
            <person name="Powell A.J."/>
            <person name="Barry K."/>
            <person name="Miller A.N."/>
            <person name="Grigoriev I.V."/>
            <person name="Debuchy R."/>
            <person name="Gladieux P."/>
            <person name="Thoren M.H."/>
            <person name="Johannesson H."/>
        </authorList>
    </citation>
    <scope>NUCLEOTIDE SEQUENCE</scope>
    <source>
        <strain evidence="2">SMH2392-1A</strain>
    </source>
</reference>
<evidence type="ECO:0000256" key="1">
    <source>
        <dbReference type="SAM" id="MobiDB-lite"/>
    </source>
</evidence>
<dbReference type="GeneID" id="85329841"/>
<sequence length="516" mass="54979">MASLPPLSLFLRHRFSFRLPPPPSTPSPDTLSQGHAYSLPDPASQSRPLPLSPPSLSLSLSLCVCVCVCLCVCARHLLTTTLHSNHHPCTDLLNRGPERLLNTASVLGNAVDGNVVRADDLLLSVLLGRALGQVLDMDRVGHQLSAPVADYRPGRSTTALLATLCPDRHGVRLGTASRGSRLGSSAQHVVPNGQVALVDQLDELVLVLLLGILLQVLEVVGLGVHLEHAVALVLKVAARPLPHLAPEARALGLDHLEQLLLHHLGQRAQHRRQVHLLVFVRRVLAKHLVRHLAKLLTAGLSQILGNVEDPPVAALVAVGLEVQPPGGLGLRLRGRHRVQLARGVDVVARQLGGLDVVAALGELQVLLAQRAAEARALALAPEVDPRRVPRRHVPLPAPHARHVPARQHDARHALAGRDDGGGRRRDADDFQLVDLAHHAQHVRDGRGRGRVVDVLSHPVVHGLLVDWLVAGGSGLRCAGGCGGGGGGRLRDCSRRRDLDGVVEQRVDVGGIGSIGH</sequence>
<keyword evidence="3" id="KW-1185">Reference proteome</keyword>
<organism evidence="2 3">
    <name type="scientific">Lasiosphaeria miniovina</name>
    <dbReference type="NCBI Taxonomy" id="1954250"/>
    <lineage>
        <taxon>Eukaryota</taxon>
        <taxon>Fungi</taxon>
        <taxon>Dikarya</taxon>
        <taxon>Ascomycota</taxon>
        <taxon>Pezizomycotina</taxon>
        <taxon>Sordariomycetes</taxon>
        <taxon>Sordariomycetidae</taxon>
        <taxon>Sordariales</taxon>
        <taxon>Lasiosphaeriaceae</taxon>
        <taxon>Lasiosphaeria</taxon>
    </lineage>
</organism>
<name>A0AA40AWS0_9PEZI</name>
<proteinExistence type="predicted"/>
<dbReference type="EMBL" id="JAUIRO010000003">
    <property type="protein sequence ID" value="KAK0723402.1"/>
    <property type="molecule type" value="Genomic_DNA"/>
</dbReference>
<gene>
    <name evidence="2" type="ORF">B0T26DRAFT_773213</name>
</gene>
<evidence type="ECO:0000313" key="2">
    <source>
        <dbReference type="EMBL" id="KAK0723402.1"/>
    </source>
</evidence>
<protein>
    <submittedName>
        <fullName evidence="2">Uncharacterized protein</fullName>
    </submittedName>
</protein>
<dbReference type="RefSeq" id="XP_060299326.1">
    <property type="nucleotide sequence ID" value="XM_060446571.1"/>
</dbReference>
<comment type="caution">
    <text evidence="2">The sequence shown here is derived from an EMBL/GenBank/DDBJ whole genome shotgun (WGS) entry which is preliminary data.</text>
</comment>
<feature type="region of interest" description="Disordered" evidence="1">
    <location>
        <begin position="21"/>
        <end position="50"/>
    </location>
</feature>
<feature type="non-terminal residue" evidence="2">
    <location>
        <position position="516"/>
    </location>
</feature>
<evidence type="ECO:0000313" key="3">
    <source>
        <dbReference type="Proteomes" id="UP001172101"/>
    </source>
</evidence>